<name>A0A8S5TTR8_9CAUD</name>
<sequence length="58" mass="6813">MEREIYERLSTKLDYETFIKCYCPECEKENCIHRGAYRRLPAKVGGLGLCLNLQTNKN</sequence>
<dbReference type="EMBL" id="BK015927">
    <property type="protein sequence ID" value="DAF85612.1"/>
    <property type="molecule type" value="Genomic_DNA"/>
</dbReference>
<accession>A0A8S5TTR8</accession>
<proteinExistence type="predicted"/>
<evidence type="ECO:0008006" key="2">
    <source>
        <dbReference type="Google" id="ProtNLM"/>
    </source>
</evidence>
<protein>
    <recommendedName>
        <fullName evidence="2">Transposase</fullName>
    </recommendedName>
</protein>
<reference evidence="1" key="1">
    <citation type="journal article" date="2021" name="Proc. Natl. Acad. Sci. U.S.A.">
        <title>A Catalog of Tens of Thousands of Viruses from Human Metagenomes Reveals Hidden Associations with Chronic Diseases.</title>
        <authorList>
            <person name="Tisza M.J."/>
            <person name="Buck C.B."/>
        </authorList>
    </citation>
    <scope>NUCLEOTIDE SEQUENCE</scope>
    <source>
        <strain evidence="1">Ct5jB2</strain>
    </source>
</reference>
<evidence type="ECO:0000313" key="1">
    <source>
        <dbReference type="EMBL" id="DAF85612.1"/>
    </source>
</evidence>
<organism evidence="1">
    <name type="scientific">Siphoviridae sp. ct5jB2</name>
    <dbReference type="NCBI Taxonomy" id="2825337"/>
    <lineage>
        <taxon>Viruses</taxon>
        <taxon>Duplodnaviria</taxon>
        <taxon>Heunggongvirae</taxon>
        <taxon>Uroviricota</taxon>
        <taxon>Caudoviricetes</taxon>
    </lineage>
</organism>